<evidence type="ECO:0000259" key="3">
    <source>
        <dbReference type="Pfam" id="PF03446"/>
    </source>
</evidence>
<dbReference type="InterPro" id="IPR006115">
    <property type="entry name" value="6PGDH_NADP-bd"/>
</dbReference>
<accession>A0ABX2BWG2</accession>
<dbReference type="InterPro" id="IPR029154">
    <property type="entry name" value="HIBADH-like_NADP-bd"/>
</dbReference>
<organism evidence="5 6">
    <name type="scientific">Paraburkholderia solitsugae</name>
    <dbReference type="NCBI Taxonomy" id="2675748"/>
    <lineage>
        <taxon>Bacteria</taxon>
        <taxon>Pseudomonadati</taxon>
        <taxon>Pseudomonadota</taxon>
        <taxon>Betaproteobacteria</taxon>
        <taxon>Burkholderiales</taxon>
        <taxon>Burkholderiaceae</taxon>
        <taxon>Paraburkholderia</taxon>
    </lineage>
</organism>
<dbReference type="Proteomes" id="UP000652198">
    <property type="component" value="Unassembled WGS sequence"/>
</dbReference>
<dbReference type="InterPro" id="IPR015815">
    <property type="entry name" value="HIBADH-related"/>
</dbReference>
<dbReference type="Gene3D" id="3.40.50.720">
    <property type="entry name" value="NAD(P)-binding Rossmann-like Domain"/>
    <property type="match status" value="1"/>
</dbReference>
<comment type="caution">
    <text evidence="5">The sequence shown here is derived from an EMBL/GenBank/DDBJ whole genome shotgun (WGS) entry which is preliminary data.</text>
</comment>
<feature type="domain" description="3-hydroxyisobutyrate dehydrogenase-like NAD-binding" evidence="4">
    <location>
        <begin position="174"/>
        <end position="294"/>
    </location>
</feature>
<dbReference type="InterPro" id="IPR008927">
    <property type="entry name" value="6-PGluconate_DH-like_C_sf"/>
</dbReference>
<dbReference type="PIRSF" id="PIRSF000103">
    <property type="entry name" value="HIBADH"/>
    <property type="match status" value="1"/>
</dbReference>
<dbReference type="SUPFAM" id="SSF48179">
    <property type="entry name" value="6-phosphogluconate dehydrogenase C-terminal domain-like"/>
    <property type="match status" value="1"/>
</dbReference>
<gene>
    <name evidence="5" type="ORF">GNZ12_28630</name>
</gene>
<evidence type="ECO:0000313" key="5">
    <source>
        <dbReference type="EMBL" id="NPT45219.1"/>
    </source>
</evidence>
<sequence length="316" mass="32997">MSAAAVPDVPRVGFCGIGKMGEPMAWRLLAAGHALRVWNRSSAKLAALAAEGSVVSDSPRRLAEASEVVMLCLGDAHAVEEVVFGEQGLARAATAPRFLIDHSTIAPTETRRFAQRWHDLTGGVWIDAPVSGGTAGAVTGTLAIMCGGSTNDIAAVEPLLRAYASRVTRMGATGAGQATKLANQAIVVTTIAGIAEACVLAQRAGIDAAAIPAALRGGWADSVLLQTLMPRMLTPPSSPSGTIRTMLKDLDAVGALAREANAPLRAVGEVRKLLQEAVDRGLGDEDISQIVKVLLDQRMTHESRVMSEPRALSTRQ</sequence>
<dbReference type="PANTHER" id="PTHR43060:SF15">
    <property type="entry name" value="3-HYDROXYISOBUTYRATE DEHYDROGENASE-LIKE 1, MITOCHONDRIAL-RELATED"/>
    <property type="match status" value="1"/>
</dbReference>
<keyword evidence="6" id="KW-1185">Reference proteome</keyword>
<keyword evidence="1" id="KW-0560">Oxidoreductase</keyword>
<dbReference type="RefSeq" id="WP_172315543.1">
    <property type="nucleotide sequence ID" value="NZ_WOEY01000114.1"/>
</dbReference>
<evidence type="ECO:0000256" key="1">
    <source>
        <dbReference type="ARBA" id="ARBA00023002"/>
    </source>
</evidence>
<dbReference type="InterPro" id="IPR013328">
    <property type="entry name" value="6PGD_dom2"/>
</dbReference>
<dbReference type="SUPFAM" id="SSF51735">
    <property type="entry name" value="NAD(P)-binding Rossmann-fold domains"/>
    <property type="match status" value="1"/>
</dbReference>
<reference evidence="5 6" key="1">
    <citation type="submission" date="2019-11" db="EMBL/GenBank/DDBJ databases">
        <title>Metabolism of dissolved organic matter in forest soils.</title>
        <authorList>
            <person name="Cyle K.T."/>
            <person name="Wilhelm R.C."/>
            <person name="Martinez C.E."/>
        </authorList>
    </citation>
    <scope>NUCLEOTIDE SEQUENCE [LARGE SCALE GENOMIC DNA]</scope>
    <source>
        <strain evidence="5 6">1N</strain>
    </source>
</reference>
<name>A0ABX2BWG2_9BURK</name>
<evidence type="ECO:0000256" key="2">
    <source>
        <dbReference type="ARBA" id="ARBA00023027"/>
    </source>
</evidence>
<dbReference type="EMBL" id="WOEY01000114">
    <property type="protein sequence ID" value="NPT45219.1"/>
    <property type="molecule type" value="Genomic_DNA"/>
</dbReference>
<dbReference type="Pfam" id="PF03446">
    <property type="entry name" value="NAD_binding_2"/>
    <property type="match status" value="1"/>
</dbReference>
<evidence type="ECO:0000259" key="4">
    <source>
        <dbReference type="Pfam" id="PF14833"/>
    </source>
</evidence>
<proteinExistence type="predicted"/>
<protein>
    <submittedName>
        <fullName evidence="5">NAD-binding protein</fullName>
    </submittedName>
</protein>
<dbReference type="PANTHER" id="PTHR43060">
    <property type="entry name" value="3-HYDROXYISOBUTYRATE DEHYDROGENASE-LIKE 1, MITOCHONDRIAL-RELATED"/>
    <property type="match status" value="1"/>
</dbReference>
<keyword evidence="2" id="KW-0520">NAD</keyword>
<evidence type="ECO:0000313" key="6">
    <source>
        <dbReference type="Proteomes" id="UP000652198"/>
    </source>
</evidence>
<dbReference type="Gene3D" id="1.10.1040.10">
    <property type="entry name" value="N-(1-d-carboxylethyl)-l-norvaline Dehydrogenase, domain 2"/>
    <property type="match status" value="1"/>
</dbReference>
<feature type="domain" description="6-phosphogluconate dehydrogenase NADP-binding" evidence="3">
    <location>
        <begin position="11"/>
        <end position="171"/>
    </location>
</feature>
<dbReference type="Pfam" id="PF14833">
    <property type="entry name" value="NAD_binding_11"/>
    <property type="match status" value="1"/>
</dbReference>
<dbReference type="InterPro" id="IPR036291">
    <property type="entry name" value="NAD(P)-bd_dom_sf"/>
</dbReference>